<reference evidence="1" key="1">
    <citation type="submission" date="2014-09" db="EMBL/GenBank/DDBJ databases">
        <authorList>
            <person name="Magalhaes I.L.F."/>
            <person name="Oliveira U."/>
            <person name="Santos F.R."/>
            <person name="Vidigal T.H.D.A."/>
            <person name="Brescovit A.D."/>
            <person name="Santos A.J."/>
        </authorList>
    </citation>
    <scope>NUCLEOTIDE SEQUENCE</scope>
    <source>
        <tissue evidence="1">Shoot tissue taken approximately 20 cm above the soil surface</tissue>
    </source>
</reference>
<reference evidence="1" key="2">
    <citation type="journal article" date="2015" name="Data Brief">
        <title>Shoot transcriptome of the giant reed, Arundo donax.</title>
        <authorList>
            <person name="Barrero R.A."/>
            <person name="Guerrero F.D."/>
            <person name="Moolhuijzen P."/>
            <person name="Goolsby J.A."/>
            <person name="Tidwell J."/>
            <person name="Bellgard S.E."/>
            <person name="Bellgard M.I."/>
        </authorList>
    </citation>
    <scope>NUCLEOTIDE SEQUENCE</scope>
    <source>
        <tissue evidence="1">Shoot tissue taken approximately 20 cm above the soil surface</tissue>
    </source>
</reference>
<dbReference type="EMBL" id="GBRH01227998">
    <property type="protein sequence ID" value="JAD69897.1"/>
    <property type="molecule type" value="Transcribed_RNA"/>
</dbReference>
<evidence type="ECO:0000313" key="1">
    <source>
        <dbReference type="EMBL" id="JAD69897.1"/>
    </source>
</evidence>
<protein>
    <submittedName>
        <fullName evidence="1">Uncharacterized protein</fullName>
    </submittedName>
</protein>
<accession>A0A0A9CEG1</accession>
<dbReference type="AlphaFoldDB" id="A0A0A9CEG1"/>
<name>A0A0A9CEG1_ARUDO</name>
<proteinExistence type="predicted"/>
<organism evidence="1">
    <name type="scientific">Arundo donax</name>
    <name type="common">Giant reed</name>
    <name type="synonym">Donax arundinaceus</name>
    <dbReference type="NCBI Taxonomy" id="35708"/>
    <lineage>
        <taxon>Eukaryota</taxon>
        <taxon>Viridiplantae</taxon>
        <taxon>Streptophyta</taxon>
        <taxon>Embryophyta</taxon>
        <taxon>Tracheophyta</taxon>
        <taxon>Spermatophyta</taxon>
        <taxon>Magnoliopsida</taxon>
        <taxon>Liliopsida</taxon>
        <taxon>Poales</taxon>
        <taxon>Poaceae</taxon>
        <taxon>PACMAD clade</taxon>
        <taxon>Arundinoideae</taxon>
        <taxon>Arundineae</taxon>
        <taxon>Arundo</taxon>
    </lineage>
</organism>
<sequence>MNSQVQCSSSLCALPVVLGCLEYDCFHVPHYLTEVT</sequence>